<dbReference type="RefSeq" id="WP_237239525.1">
    <property type="nucleotide sequence ID" value="NZ_JAKKDU010000007.1"/>
</dbReference>
<dbReference type="EMBL" id="JAKKDU010000007">
    <property type="protein sequence ID" value="MCF7568178.1"/>
    <property type="molecule type" value="Genomic_DNA"/>
</dbReference>
<dbReference type="AlphaFoldDB" id="A0AAE3JKK3"/>
<gene>
    <name evidence="1" type="ORF">L3X37_07355</name>
</gene>
<evidence type="ECO:0000313" key="2">
    <source>
        <dbReference type="Proteomes" id="UP001199795"/>
    </source>
</evidence>
<protein>
    <submittedName>
        <fullName evidence="1">Transposase</fullName>
    </submittedName>
</protein>
<dbReference type="Proteomes" id="UP001199795">
    <property type="component" value="Unassembled WGS sequence"/>
</dbReference>
<organism evidence="1 2">
    <name type="scientific">Wocania arenilitoris</name>
    <dbReference type="NCBI Taxonomy" id="2044858"/>
    <lineage>
        <taxon>Bacteria</taxon>
        <taxon>Pseudomonadati</taxon>
        <taxon>Bacteroidota</taxon>
        <taxon>Flavobacteriia</taxon>
        <taxon>Flavobacteriales</taxon>
        <taxon>Flavobacteriaceae</taxon>
        <taxon>Wocania</taxon>
    </lineage>
</organism>
<keyword evidence="2" id="KW-1185">Reference proteome</keyword>
<proteinExistence type="predicted"/>
<name>A0AAE3JKK3_9FLAO</name>
<sequence>MAKPQEFAIKESVAELVSLRKKQPNFRFEKRIIWLIELQGKKFKTRKKLCEYLSISTRTQQRWTKEYITNGIQGLLSDQPKNKKSKIITEQIHNGLSARVNSSDNGFLSYWDAQQWVCSEYKVEVKYHLLRQYLIKHFKTKLKSPRKSHYKKDDQAVNAFLKTS</sequence>
<reference evidence="1" key="1">
    <citation type="submission" date="2022-01" db="EMBL/GenBank/DDBJ databases">
        <title>Draft genome sequence of Sabulilitoribacter arenilitoris KCTC 52401.</title>
        <authorList>
            <person name="Oh J.-S."/>
        </authorList>
    </citation>
    <scope>NUCLEOTIDE SEQUENCE</scope>
    <source>
        <strain evidence="1">HMF6543</strain>
    </source>
</reference>
<accession>A0AAE3JKK3</accession>
<evidence type="ECO:0000313" key="1">
    <source>
        <dbReference type="EMBL" id="MCF7568178.1"/>
    </source>
</evidence>
<comment type="caution">
    <text evidence="1">The sequence shown here is derived from an EMBL/GenBank/DDBJ whole genome shotgun (WGS) entry which is preliminary data.</text>
</comment>